<keyword evidence="4" id="KW-0418">Kinase</keyword>
<dbReference type="SMART" id="SM00218">
    <property type="entry name" value="ZU5"/>
    <property type="match status" value="1"/>
</dbReference>
<evidence type="ECO:0000256" key="1">
    <source>
        <dbReference type="SAM" id="MobiDB-lite"/>
    </source>
</evidence>
<dbReference type="InterPro" id="IPR000906">
    <property type="entry name" value="ZU5_dom"/>
</dbReference>
<dbReference type="PROSITE" id="PS51145">
    <property type="entry name" value="ZU5"/>
    <property type="match status" value="1"/>
</dbReference>
<keyword evidence="4" id="KW-0808">Transferase</keyword>
<dbReference type="InterPro" id="IPR011029">
    <property type="entry name" value="DEATH-like_dom_sf"/>
</dbReference>
<accession>A0A2G8JM51</accession>
<dbReference type="Pfam" id="PF00791">
    <property type="entry name" value="ZU5"/>
    <property type="match status" value="1"/>
</dbReference>
<dbReference type="GO" id="GO:0016020">
    <property type="term" value="C:membrane"/>
    <property type="evidence" value="ECO:0007669"/>
    <property type="project" value="InterPro"/>
</dbReference>
<protein>
    <submittedName>
        <fullName evidence="4">Putative receptor-interacting serine/threonine-protein kinase 1-like</fullName>
    </submittedName>
</protein>
<dbReference type="Gene3D" id="1.10.533.10">
    <property type="entry name" value="Death Domain, Fas"/>
    <property type="match status" value="1"/>
</dbReference>
<comment type="caution">
    <text evidence="4">The sequence shown here is derived from an EMBL/GenBank/DDBJ whole genome shotgun (WGS) entry which is preliminary data.</text>
</comment>
<dbReference type="SMART" id="SM00005">
    <property type="entry name" value="DEATH"/>
    <property type="match status" value="1"/>
</dbReference>
<feature type="domain" description="ZU5" evidence="3">
    <location>
        <begin position="28"/>
        <end position="165"/>
    </location>
</feature>
<dbReference type="PANTHER" id="PTHR12582:SF41">
    <property type="entry name" value="UNC5C-LIKE PROTEIN"/>
    <property type="match status" value="1"/>
</dbReference>
<keyword evidence="5" id="KW-1185">Reference proteome</keyword>
<dbReference type="CDD" id="cd01670">
    <property type="entry name" value="Death"/>
    <property type="match status" value="1"/>
</dbReference>
<dbReference type="AlphaFoldDB" id="A0A2G8JM51"/>
<evidence type="ECO:0000259" key="2">
    <source>
        <dbReference type="PROSITE" id="PS50017"/>
    </source>
</evidence>
<dbReference type="OrthoDB" id="10061577at2759"/>
<sequence>MEFRLPGRMSTISSSLKPISDNLPSSPLQMELWINKDGGVLELPDTGVSLEIPPGALEKDQLIQMRIIPYNFKGDSDLSFSSNSSVVVELLPSNLKLLKPAKLTLPHCLVLKKGCEWKAKIYSSHHEEGNHPLWEPQPDTPYLLNQGNCIIELRTFSWEKFDIGEEIVEAKRIVLYAAKHLPSHKAIVHIDIGYYLDLEGCEENVSMNKVSVLQKKSTVLLKKGGLPLKFYFVKTEPPHWNFRPDEGNPKEIPFIRAATSIGSYCTFVFNKKGTMETDKCSWYFKAGQESDLAELTFVLEDGEEDSAASSSNKVVDAGLSQSQKRTRDERLTAKQPIENIDPEVRTESLRDLSGKIPKEWKNVGRILGLKDPELCILERDNNNQGLKEAVYQMLRTWKHSNGSKATYRVLGEALLAVGRRDLQEILYKQAGIKQES</sequence>
<name>A0A2G8JM51_STIJA</name>
<evidence type="ECO:0000313" key="4">
    <source>
        <dbReference type="EMBL" id="PIK36846.1"/>
    </source>
</evidence>
<dbReference type="InterPro" id="IPR000488">
    <property type="entry name" value="Death_dom"/>
</dbReference>
<evidence type="ECO:0000259" key="3">
    <source>
        <dbReference type="PROSITE" id="PS51145"/>
    </source>
</evidence>
<dbReference type="PROSITE" id="PS50017">
    <property type="entry name" value="DEATH_DOMAIN"/>
    <property type="match status" value="1"/>
</dbReference>
<dbReference type="Proteomes" id="UP000230750">
    <property type="component" value="Unassembled WGS sequence"/>
</dbReference>
<organism evidence="4 5">
    <name type="scientific">Stichopus japonicus</name>
    <name type="common">Sea cucumber</name>
    <dbReference type="NCBI Taxonomy" id="307972"/>
    <lineage>
        <taxon>Eukaryota</taxon>
        <taxon>Metazoa</taxon>
        <taxon>Echinodermata</taxon>
        <taxon>Eleutherozoa</taxon>
        <taxon>Echinozoa</taxon>
        <taxon>Holothuroidea</taxon>
        <taxon>Aspidochirotacea</taxon>
        <taxon>Aspidochirotida</taxon>
        <taxon>Stichopodidae</taxon>
        <taxon>Apostichopus</taxon>
    </lineage>
</organism>
<keyword evidence="4" id="KW-0675">Receptor</keyword>
<dbReference type="Gene3D" id="2.60.220.30">
    <property type="match status" value="1"/>
</dbReference>
<dbReference type="PANTHER" id="PTHR12582">
    <property type="entry name" value="NETRIN RECEPTOR UNC5"/>
    <property type="match status" value="1"/>
</dbReference>
<dbReference type="GO" id="GO:0016301">
    <property type="term" value="F:kinase activity"/>
    <property type="evidence" value="ECO:0007669"/>
    <property type="project" value="UniProtKB-KW"/>
</dbReference>
<dbReference type="InterPro" id="IPR037936">
    <property type="entry name" value="UNC5A-D"/>
</dbReference>
<gene>
    <name evidence="4" type="ORF">BSL78_26321</name>
</gene>
<dbReference type="GO" id="GO:0005042">
    <property type="term" value="F:netrin receptor activity"/>
    <property type="evidence" value="ECO:0007669"/>
    <property type="project" value="InterPro"/>
</dbReference>
<dbReference type="Pfam" id="PF00531">
    <property type="entry name" value="Death"/>
    <property type="match status" value="1"/>
</dbReference>
<dbReference type="STRING" id="307972.A0A2G8JM51"/>
<feature type="domain" description="Death" evidence="2">
    <location>
        <begin position="345"/>
        <end position="430"/>
    </location>
</feature>
<feature type="region of interest" description="Disordered" evidence="1">
    <location>
        <begin position="308"/>
        <end position="330"/>
    </location>
</feature>
<evidence type="ECO:0000313" key="5">
    <source>
        <dbReference type="Proteomes" id="UP000230750"/>
    </source>
</evidence>
<reference evidence="4 5" key="1">
    <citation type="journal article" date="2017" name="PLoS Biol.">
        <title>The sea cucumber genome provides insights into morphological evolution and visceral regeneration.</title>
        <authorList>
            <person name="Zhang X."/>
            <person name="Sun L."/>
            <person name="Yuan J."/>
            <person name="Sun Y."/>
            <person name="Gao Y."/>
            <person name="Zhang L."/>
            <person name="Li S."/>
            <person name="Dai H."/>
            <person name="Hamel J.F."/>
            <person name="Liu C."/>
            <person name="Yu Y."/>
            <person name="Liu S."/>
            <person name="Lin W."/>
            <person name="Guo K."/>
            <person name="Jin S."/>
            <person name="Xu P."/>
            <person name="Storey K.B."/>
            <person name="Huan P."/>
            <person name="Zhang T."/>
            <person name="Zhou Y."/>
            <person name="Zhang J."/>
            <person name="Lin C."/>
            <person name="Li X."/>
            <person name="Xing L."/>
            <person name="Huo D."/>
            <person name="Sun M."/>
            <person name="Wang L."/>
            <person name="Mercier A."/>
            <person name="Li F."/>
            <person name="Yang H."/>
            <person name="Xiang J."/>
        </authorList>
    </citation>
    <scope>NUCLEOTIDE SEQUENCE [LARGE SCALE GENOMIC DNA]</scope>
    <source>
        <strain evidence="4">Shaxun</strain>
        <tissue evidence="4">Muscle</tissue>
    </source>
</reference>
<dbReference type="SUPFAM" id="SSF47986">
    <property type="entry name" value="DEATH domain"/>
    <property type="match status" value="1"/>
</dbReference>
<dbReference type="EMBL" id="MRZV01001606">
    <property type="protein sequence ID" value="PIK36846.1"/>
    <property type="molecule type" value="Genomic_DNA"/>
</dbReference>
<proteinExistence type="predicted"/>